<dbReference type="InterPro" id="IPR002470">
    <property type="entry name" value="Peptidase_S9A"/>
</dbReference>
<reference evidence="6" key="1">
    <citation type="submission" date="2024-07" db="EMBL/GenBank/DDBJ databases">
        <authorList>
            <person name="Biller S.J."/>
        </authorList>
    </citation>
    <scope>NUCLEOTIDE SEQUENCE</scope>
    <source>
        <strain evidence="6">WC2420</strain>
    </source>
</reference>
<dbReference type="EMBL" id="CP165628">
    <property type="protein sequence ID" value="XDU71606.1"/>
    <property type="molecule type" value="Genomic_DNA"/>
</dbReference>
<keyword evidence="2" id="KW-0378">Hydrolase</keyword>
<sequence length="697" mass="78039">MSSGTFTSSNSEDFQQAADDFVWLEEINGETAVDWAIQQSQQTRREFAESDRFETIRSDVFDCLNASTQIPMVNKCGHYFYNFWQDEKNPRGLLRRTSFASYRTESPVWETVLDIDALGAAEGTDWVYHGIQTLAPEYRRGLLHLSPDGGDASAIREFDLTTLSFVEDGFNLPSAKSRVTWIDHDRLFIATDFGPGSMTTSGYPRIAKIWQRGTPLESAITQFSAEPTDMSVMIVRDDTPGYERNFVGRTLDFYHREVFLLDETQQEQEKKLLPLEIPQDARFSTWRQWLLLSLSSEWTVGEETYSSGSLLVTEFDRFMAGDRKFKTLFTPGETTTLSNFSMTRDYLILSIMDNVVNRLEVLKSEAGLWTRQGLGDAPELSKISASGIDEDTNEYFMTVTGFLQPTSLYYGVLGEQHGKAAEIIKQAPSYFDASKYQVAQHFAASDDGTAVPYFAISAKDMVLDGSNPTLLYGYGGFQVSLDPYYLGVTGTAWLERGGVFVIANIRGGGEFGPRWHQAALKEKRLRAYEDFSSVAKDLITRKITSAAHLAAQGGSNGGLLVGNMLTLYPELFGAIVCEVPLLDMLRYTQISAGASWIAEYGDPQKPEEWAFIKAFSPYQNIDPLKTYPPVLFTTATSDDRVGPGHARKMAAKMQQSGIENVYFYENTEGGHSAAADKAQNAFKRALVSEFLWRYLGE</sequence>
<feature type="domain" description="Peptidase S9 prolyl oligopeptidase catalytic" evidence="4">
    <location>
        <begin position="492"/>
        <end position="696"/>
    </location>
</feature>
<dbReference type="InterPro" id="IPR029058">
    <property type="entry name" value="AB_hydrolase_fold"/>
</dbReference>
<dbReference type="PANTHER" id="PTHR42881:SF13">
    <property type="entry name" value="PROLYL ENDOPEPTIDASE"/>
    <property type="match status" value="1"/>
</dbReference>
<accession>A0AB39VPL7</accession>
<dbReference type="PANTHER" id="PTHR42881">
    <property type="entry name" value="PROLYL ENDOPEPTIDASE"/>
    <property type="match status" value="1"/>
</dbReference>
<proteinExistence type="predicted"/>
<evidence type="ECO:0000259" key="4">
    <source>
        <dbReference type="Pfam" id="PF00326"/>
    </source>
</evidence>
<protein>
    <submittedName>
        <fullName evidence="6">Prolyl oligopeptidase family protein</fullName>
    </submittedName>
</protein>
<dbReference type="AlphaFoldDB" id="A0AB39VPL7"/>
<name>A0AB39VPL7_9GAMM</name>
<gene>
    <name evidence="6" type="ORF">AB3G37_19040</name>
</gene>
<dbReference type="InterPro" id="IPR001375">
    <property type="entry name" value="Peptidase_S9_cat"/>
</dbReference>
<dbReference type="SUPFAM" id="SSF53474">
    <property type="entry name" value="alpha/beta-Hydrolases"/>
    <property type="match status" value="1"/>
</dbReference>
<evidence type="ECO:0000313" key="6">
    <source>
        <dbReference type="EMBL" id="XDU71606.1"/>
    </source>
</evidence>
<dbReference type="RefSeq" id="WP_369788787.1">
    <property type="nucleotide sequence ID" value="NZ_CP165628.1"/>
</dbReference>
<dbReference type="SUPFAM" id="SSF50993">
    <property type="entry name" value="Peptidase/esterase 'gauge' domain"/>
    <property type="match status" value="1"/>
</dbReference>
<dbReference type="InterPro" id="IPR051167">
    <property type="entry name" value="Prolyl_oligopep/macrocyclase"/>
</dbReference>
<dbReference type="Pfam" id="PF00326">
    <property type="entry name" value="Peptidase_S9"/>
    <property type="match status" value="1"/>
</dbReference>
<dbReference type="GO" id="GO:0005829">
    <property type="term" value="C:cytosol"/>
    <property type="evidence" value="ECO:0007669"/>
    <property type="project" value="TreeGrafter"/>
</dbReference>
<evidence type="ECO:0000259" key="5">
    <source>
        <dbReference type="Pfam" id="PF02897"/>
    </source>
</evidence>
<dbReference type="InterPro" id="IPR023302">
    <property type="entry name" value="Pept_S9A_N"/>
</dbReference>
<dbReference type="Gene3D" id="2.130.10.120">
    <property type="entry name" value="Prolyl oligopeptidase, N-terminal domain"/>
    <property type="match status" value="1"/>
</dbReference>
<keyword evidence="1" id="KW-0645">Protease</keyword>
<evidence type="ECO:0000256" key="2">
    <source>
        <dbReference type="ARBA" id="ARBA00022801"/>
    </source>
</evidence>
<dbReference type="GO" id="GO:0004252">
    <property type="term" value="F:serine-type endopeptidase activity"/>
    <property type="evidence" value="ECO:0007669"/>
    <property type="project" value="InterPro"/>
</dbReference>
<keyword evidence="3" id="KW-0720">Serine protease</keyword>
<dbReference type="PRINTS" id="PR00862">
    <property type="entry name" value="PROLIGOPTASE"/>
</dbReference>
<organism evidence="6">
    <name type="scientific">Rouxiella sp. WC2420</name>
    <dbReference type="NCBI Taxonomy" id="3234145"/>
    <lineage>
        <taxon>Bacteria</taxon>
        <taxon>Pseudomonadati</taxon>
        <taxon>Pseudomonadota</taxon>
        <taxon>Gammaproteobacteria</taxon>
        <taxon>Enterobacterales</taxon>
        <taxon>Yersiniaceae</taxon>
        <taxon>Rouxiella</taxon>
    </lineage>
</organism>
<dbReference type="GO" id="GO:0070012">
    <property type="term" value="F:oligopeptidase activity"/>
    <property type="evidence" value="ECO:0007669"/>
    <property type="project" value="TreeGrafter"/>
</dbReference>
<evidence type="ECO:0000256" key="1">
    <source>
        <dbReference type="ARBA" id="ARBA00022670"/>
    </source>
</evidence>
<dbReference type="Gene3D" id="3.40.50.1820">
    <property type="entry name" value="alpha/beta hydrolase"/>
    <property type="match status" value="1"/>
</dbReference>
<dbReference type="GO" id="GO:0006508">
    <property type="term" value="P:proteolysis"/>
    <property type="evidence" value="ECO:0007669"/>
    <property type="project" value="UniProtKB-KW"/>
</dbReference>
<feature type="domain" description="Peptidase S9A N-terminal" evidence="5">
    <location>
        <begin position="15"/>
        <end position="410"/>
    </location>
</feature>
<dbReference type="Pfam" id="PF02897">
    <property type="entry name" value="Peptidase_S9_N"/>
    <property type="match status" value="1"/>
</dbReference>
<evidence type="ECO:0000256" key="3">
    <source>
        <dbReference type="ARBA" id="ARBA00022825"/>
    </source>
</evidence>